<keyword evidence="2 5" id="KW-0808">Transferase</keyword>
<dbReference type="InterPro" id="IPR029063">
    <property type="entry name" value="SAM-dependent_MTases_sf"/>
</dbReference>
<dbReference type="SUPFAM" id="SSF53335">
    <property type="entry name" value="S-adenosyl-L-methionine-dependent methyltransferases"/>
    <property type="match status" value="1"/>
</dbReference>
<dbReference type="InterPro" id="IPR001678">
    <property type="entry name" value="MeTrfase_RsmB-F_NOP2_dom"/>
</dbReference>
<keyword evidence="9" id="KW-1185">Reference proteome</keyword>
<reference evidence="8 9" key="1">
    <citation type="journal article" date="2018" name="Sci. Rep.">
        <title>Comparative analysis of the Pocillopora damicornis genome highlights role of immune system in coral evolution.</title>
        <authorList>
            <person name="Cunning R."/>
            <person name="Bay R.A."/>
            <person name="Gillette P."/>
            <person name="Baker A.C."/>
            <person name="Traylor-Knowles N."/>
        </authorList>
    </citation>
    <scope>NUCLEOTIDE SEQUENCE [LARGE SCALE GENOMIC DNA]</scope>
    <source>
        <strain evidence="8">RSMAS</strain>
        <tissue evidence="8">Whole animal</tissue>
    </source>
</reference>
<feature type="region of interest" description="Disordered" evidence="6">
    <location>
        <begin position="1"/>
        <end position="30"/>
    </location>
</feature>
<dbReference type="InterPro" id="IPR049561">
    <property type="entry name" value="NSUN5_7_fdxn-like"/>
</dbReference>
<dbReference type="STRING" id="46731.A0A3M6TGP9"/>
<evidence type="ECO:0000256" key="3">
    <source>
        <dbReference type="ARBA" id="ARBA00022691"/>
    </source>
</evidence>
<organism evidence="8 9">
    <name type="scientific">Pocillopora damicornis</name>
    <name type="common">Cauliflower coral</name>
    <name type="synonym">Millepora damicornis</name>
    <dbReference type="NCBI Taxonomy" id="46731"/>
    <lineage>
        <taxon>Eukaryota</taxon>
        <taxon>Metazoa</taxon>
        <taxon>Cnidaria</taxon>
        <taxon>Anthozoa</taxon>
        <taxon>Hexacorallia</taxon>
        <taxon>Scleractinia</taxon>
        <taxon>Astrocoeniina</taxon>
        <taxon>Pocilloporidae</taxon>
        <taxon>Pocillopora</taxon>
    </lineage>
</organism>
<evidence type="ECO:0000256" key="1">
    <source>
        <dbReference type="ARBA" id="ARBA00022603"/>
    </source>
</evidence>
<evidence type="ECO:0000256" key="6">
    <source>
        <dbReference type="SAM" id="MobiDB-lite"/>
    </source>
</evidence>
<protein>
    <recommendedName>
        <fullName evidence="7">SAM-dependent MTase RsmB/NOP-type domain-containing protein</fullName>
    </recommendedName>
</protein>
<evidence type="ECO:0000256" key="4">
    <source>
        <dbReference type="ARBA" id="ARBA00022884"/>
    </source>
</evidence>
<keyword evidence="3 5" id="KW-0949">S-adenosyl-L-methionine</keyword>
<dbReference type="Pfam" id="PF01189">
    <property type="entry name" value="Methyltr_RsmB-F"/>
    <property type="match status" value="1"/>
</dbReference>
<accession>A0A3M6TGP9</accession>
<dbReference type="PROSITE" id="PS51686">
    <property type="entry name" value="SAM_MT_RSMB_NOP"/>
    <property type="match status" value="1"/>
</dbReference>
<dbReference type="Gene3D" id="3.40.50.150">
    <property type="entry name" value="Vaccinia Virus protein VP39"/>
    <property type="match status" value="1"/>
</dbReference>
<dbReference type="AlphaFoldDB" id="A0A3M6TGP9"/>
<comment type="caution">
    <text evidence="5">Lacks conserved residue(s) required for the propagation of feature annotation.</text>
</comment>
<dbReference type="Gene3D" id="3.30.70.1170">
    <property type="entry name" value="Sun protein, domain 3"/>
    <property type="match status" value="1"/>
</dbReference>
<dbReference type="OrthoDB" id="6817893at2759"/>
<dbReference type="OMA" id="QIPTQHF"/>
<dbReference type="GO" id="GO:0032259">
    <property type="term" value="P:methylation"/>
    <property type="evidence" value="ECO:0007669"/>
    <property type="project" value="UniProtKB-KW"/>
</dbReference>
<dbReference type="Pfam" id="PF21148">
    <property type="entry name" value="NSUN5_fdxn-like"/>
    <property type="match status" value="1"/>
</dbReference>
<dbReference type="GO" id="GO:0003723">
    <property type="term" value="F:RNA binding"/>
    <property type="evidence" value="ECO:0007669"/>
    <property type="project" value="UniProtKB-UniRule"/>
</dbReference>
<gene>
    <name evidence="8" type="ORF">pdam_00018822</name>
</gene>
<feature type="region of interest" description="Disordered" evidence="6">
    <location>
        <begin position="577"/>
        <end position="682"/>
    </location>
</feature>
<keyword evidence="1 5" id="KW-0489">Methyltransferase</keyword>
<keyword evidence="4 5" id="KW-0694">RNA-binding</keyword>
<dbReference type="PANTHER" id="PTHR14663:SF2">
    <property type="entry name" value="METHYLTRANSFERASE NSUN7-RELATED"/>
    <property type="match status" value="1"/>
</dbReference>
<comment type="caution">
    <text evidence="8">The sequence shown here is derived from an EMBL/GenBank/DDBJ whole genome shotgun (WGS) entry which is preliminary data.</text>
</comment>
<dbReference type="InterPro" id="IPR042620">
    <property type="entry name" value="NSUN7"/>
</dbReference>
<dbReference type="GO" id="GO:0008168">
    <property type="term" value="F:methyltransferase activity"/>
    <property type="evidence" value="ECO:0007669"/>
    <property type="project" value="UniProtKB-KW"/>
</dbReference>
<dbReference type="PANTHER" id="PTHR14663">
    <property type="entry name" value="METHYLTRANSFERASE NSUN7-RELATED"/>
    <property type="match status" value="1"/>
</dbReference>
<sequence length="682" mass="76547">MLKKGSSDASGKAKKSTSSFDASNGVKNAGNDAISNVRISQSESTVSARKKRDTFSYFIYEKAGEIYRHLKGQIPSSQLPTFDEDLERRRAYSLAFGAKRYETVLDDVLLDSYFFSSYFKLEAYHKHRVMVMLLDYQQNGFYFGNERFRQRKVEIQNKETSFPQILEIQRALVSHRTKLRAALARSRIRDCAISVEALLPKEEQDKLQYAAQQPVYARVNTWKASYSDILETLTTEGFLMEDNLPSAEDDDNPPGVRCFMKDQHFENLLVFPPAVKFNLYESDLVLEGKLAIQDKSTVVAAEVVNSMVLEFASQKEKAVQLIPGTDVQTILGEGDDVIQTHAESGNLTAHLSSLIHPDRKIFAFSVASDSHTQIEDKLERMAARNVSLLEESFLDALPTDERFKKVRIIVVNVPCSKSGIVNPVDFVLQEGVTSSIKELARGNVDTSKVKGLAFQHLSFLRHAMKFPQVQAIIYITRSTQNVENMDVVKKAMEMNQEERSKSTSYFELTPVLPKVAQNLKEAARISNGLLQTEITLTHKEPETRYLSLEPSAAMNGGFVALLKRQKPVETAQEVLERAAKKGLMKPKGKPARINSPREKPKPRAQADMTRLRIKDAAVGNLSDNEEDRNSLKVSNTPRKPRSWHGSAENLSKSNTKDAVSSIPSPSQGAVKKKGKQPKPFMF</sequence>
<evidence type="ECO:0000313" key="8">
    <source>
        <dbReference type="EMBL" id="RMX40479.1"/>
    </source>
</evidence>
<dbReference type="Proteomes" id="UP000275408">
    <property type="component" value="Unassembled WGS sequence"/>
</dbReference>
<evidence type="ECO:0000256" key="2">
    <source>
        <dbReference type="ARBA" id="ARBA00022679"/>
    </source>
</evidence>
<evidence type="ECO:0000256" key="5">
    <source>
        <dbReference type="PROSITE-ProRule" id="PRU01023"/>
    </source>
</evidence>
<evidence type="ECO:0000313" key="9">
    <source>
        <dbReference type="Proteomes" id="UP000275408"/>
    </source>
</evidence>
<feature type="domain" description="SAM-dependent MTase RsmB/NOP-type" evidence="7">
    <location>
        <begin position="205"/>
        <end position="565"/>
    </location>
</feature>
<dbReference type="InterPro" id="IPR049560">
    <property type="entry name" value="MeTrfase_RsmB-F_NOP2_cat"/>
</dbReference>
<evidence type="ECO:0000259" key="7">
    <source>
        <dbReference type="PROSITE" id="PS51686"/>
    </source>
</evidence>
<proteinExistence type="inferred from homology"/>
<comment type="similarity">
    <text evidence="5">Belongs to the class I-like SAM-binding methyltransferase superfamily. RsmB/NOP family.</text>
</comment>
<feature type="compositionally biased region" description="Basic residues" evidence="6">
    <location>
        <begin position="580"/>
        <end position="590"/>
    </location>
</feature>
<feature type="compositionally biased region" description="Polar residues" evidence="6">
    <location>
        <begin position="648"/>
        <end position="667"/>
    </location>
</feature>
<name>A0A3M6TGP9_POCDA</name>
<dbReference type="EMBL" id="RCHS01003625">
    <property type="protein sequence ID" value="RMX40479.1"/>
    <property type="molecule type" value="Genomic_DNA"/>
</dbReference>